<evidence type="ECO:0000256" key="4">
    <source>
        <dbReference type="ARBA" id="ARBA00029447"/>
    </source>
</evidence>
<evidence type="ECO:0000256" key="1">
    <source>
        <dbReference type="ARBA" id="ARBA00004429"/>
    </source>
</evidence>
<dbReference type="Gene3D" id="1.10.287.950">
    <property type="entry name" value="Methyl-accepting chemotaxis protein"/>
    <property type="match status" value="1"/>
</dbReference>
<dbReference type="PROSITE" id="PS50111">
    <property type="entry name" value="CHEMOTAXIS_TRANSDUC_2"/>
    <property type="match status" value="1"/>
</dbReference>
<comment type="caution">
    <text evidence="10">The sequence shown here is derived from an EMBL/GenBank/DDBJ whole genome shotgun (WGS) entry which is preliminary data.</text>
</comment>
<dbReference type="Pfam" id="PF00672">
    <property type="entry name" value="HAMP"/>
    <property type="match status" value="1"/>
</dbReference>
<dbReference type="SMART" id="SM00304">
    <property type="entry name" value="HAMP"/>
    <property type="match status" value="1"/>
</dbReference>
<feature type="domain" description="T-SNARE coiled-coil homology" evidence="8">
    <location>
        <begin position="685"/>
        <end position="747"/>
    </location>
</feature>
<dbReference type="GO" id="GO:0005886">
    <property type="term" value="C:plasma membrane"/>
    <property type="evidence" value="ECO:0007669"/>
    <property type="project" value="UniProtKB-SubCell"/>
</dbReference>
<evidence type="ECO:0000256" key="5">
    <source>
        <dbReference type="PROSITE-ProRule" id="PRU00284"/>
    </source>
</evidence>
<name>A0A2S3R384_VIBVL</name>
<feature type="domain" description="Methyl-accepting transducer" evidence="7">
    <location>
        <begin position="498"/>
        <end position="734"/>
    </location>
</feature>
<evidence type="ECO:0000259" key="8">
    <source>
        <dbReference type="PROSITE" id="PS50192"/>
    </source>
</evidence>
<evidence type="ECO:0000259" key="7">
    <source>
        <dbReference type="PROSITE" id="PS50111"/>
    </source>
</evidence>
<keyword evidence="3 5" id="KW-0807">Transducer</keyword>
<feature type="domain" description="HAMP" evidence="9">
    <location>
        <begin position="440"/>
        <end position="493"/>
    </location>
</feature>
<dbReference type="PANTHER" id="PTHR32089:SF120">
    <property type="entry name" value="METHYL-ACCEPTING CHEMOTAXIS PROTEIN TLPQ"/>
    <property type="match status" value="1"/>
</dbReference>
<dbReference type="FunFam" id="1.10.287.950:FF:000001">
    <property type="entry name" value="Methyl-accepting chemotaxis sensory transducer"/>
    <property type="match status" value="1"/>
</dbReference>
<feature type="coiled-coil region" evidence="6">
    <location>
        <begin position="698"/>
        <end position="725"/>
    </location>
</feature>
<evidence type="ECO:0000256" key="3">
    <source>
        <dbReference type="ARBA" id="ARBA00023224"/>
    </source>
</evidence>
<evidence type="ECO:0000313" key="10">
    <source>
        <dbReference type="EMBL" id="POB48158.1"/>
    </source>
</evidence>
<evidence type="ECO:0000256" key="6">
    <source>
        <dbReference type="SAM" id="Coils"/>
    </source>
</evidence>
<dbReference type="PROSITE" id="PS50192">
    <property type="entry name" value="T_SNARE"/>
    <property type="match status" value="1"/>
</dbReference>
<reference evidence="10 11" key="1">
    <citation type="journal article" date="2018" name="Front. Microbiol.">
        <title>Phylogeny of Vibrio vulnificus from the Analysis of the Core-Genome: Implications for Intra-Species Taxonomy.</title>
        <authorList>
            <person name="Roig F.J."/>
            <person name="Gonzalez-Candelas F."/>
            <person name="Sanjuan E."/>
            <person name="Fouz B."/>
            <person name="Feil E.J."/>
            <person name="Llorens C."/>
            <person name="Baker-Austin C."/>
            <person name="Oliver J.D."/>
            <person name="Danin-Poleg Y."/>
            <person name="Gibas C.J."/>
            <person name="Kashi Y."/>
            <person name="Gulig P.A."/>
            <person name="Morrison S.S."/>
            <person name="Amaro C."/>
        </authorList>
    </citation>
    <scope>NUCLEOTIDE SEQUENCE [LARGE SCALE GENOMIC DNA]</scope>
    <source>
        <strain evidence="10 11">CECT4608</strain>
    </source>
</reference>
<dbReference type="PROSITE" id="PS50885">
    <property type="entry name" value="HAMP"/>
    <property type="match status" value="1"/>
</dbReference>
<dbReference type="AlphaFoldDB" id="A0A2S3R384"/>
<keyword evidence="2" id="KW-0997">Cell inner membrane</keyword>
<evidence type="ECO:0000256" key="2">
    <source>
        <dbReference type="ARBA" id="ARBA00022519"/>
    </source>
</evidence>
<dbReference type="SUPFAM" id="SSF58104">
    <property type="entry name" value="Methyl-accepting chemotaxis protein (MCP) signaling domain"/>
    <property type="match status" value="1"/>
</dbReference>
<keyword evidence="2" id="KW-0472">Membrane</keyword>
<proteinExistence type="inferred from homology"/>
<dbReference type="CDD" id="cd11386">
    <property type="entry name" value="MCP_signal"/>
    <property type="match status" value="1"/>
</dbReference>
<dbReference type="CDD" id="cd06225">
    <property type="entry name" value="HAMP"/>
    <property type="match status" value="1"/>
</dbReference>
<evidence type="ECO:0000259" key="9">
    <source>
        <dbReference type="PROSITE" id="PS50885"/>
    </source>
</evidence>
<dbReference type="GO" id="GO:0007165">
    <property type="term" value="P:signal transduction"/>
    <property type="evidence" value="ECO:0007669"/>
    <property type="project" value="UniProtKB-KW"/>
</dbReference>
<dbReference type="EMBL" id="PDGH01000081">
    <property type="protein sequence ID" value="POB48158.1"/>
    <property type="molecule type" value="Genomic_DNA"/>
</dbReference>
<dbReference type="InterPro" id="IPR000727">
    <property type="entry name" value="T_SNARE_dom"/>
</dbReference>
<gene>
    <name evidence="10" type="ORF">CRN52_10535</name>
</gene>
<evidence type="ECO:0000313" key="11">
    <source>
        <dbReference type="Proteomes" id="UP000237466"/>
    </source>
</evidence>
<sequence length="770" mass="84104">MKIANKIILVSTALCALGVIFTGAIVGLKSAALSEQALITRASQQLVSVREIKKSEIESYFEQIHYQVETLADDIATKDAMKAFTQAFQTYPSQQIASQDVNALRNYYSNQFGQKYRELNEGAAANEISMLDQIGEVGKALQARYIAINPNPLGEKHQYLSDTLGTTYDQIHAKYHPSIKHFLEAFGYYDIFFVDNDGNVVYSVFKELDFATNLKQGPYSSTGIAEAYRKAAALNKGQYYLDDFKPYYPSYEAAASFIATPIMEGNSRLGVLIFQMPVDVINDIMTFKGNWAASGLGESGESYLIGPDKKMRSQSRFLLEAPDDYLAVMKSAGVSPQLLTQIASKGSTIGRQEIDSDAARNALMDRSGFEIIDDYRGVQVMSAYSPVTVAGLKWAILTEIDYDEALQDLAILEDSVRNTVLMSIVGIIVVSVLLSYVLGNSISRPIRLACEKVERICGNNDLTERLDVQGKDEVTELSASLNHLFSHLQQMIGQFSSATDTLSNNSLNITNNMQATRQAVAEQNAKSDSVATAVNEMSASIAEVAQFANRAADYVKGANEQGVKGVQVGNDLGDEIGKLHDEMQVAVEAIGRLRNESASIAEVLDVIQGIAEQTNLLALNAAIEAARAGEQGRGFAVVADEVRSLAGRTQSSTEEIRQKIDALQRETNSVSQCIDNANKTVSRGVSTCKTNTEMIEQLVSMLEEMNEMNIQIAAATEEQRAVTEDISSSITSIADASVSVNEKVTQVDDVSRQLADEAKGLSQEMSKFRF</sequence>
<dbReference type="GO" id="GO:0006935">
    <property type="term" value="P:chemotaxis"/>
    <property type="evidence" value="ECO:0007669"/>
    <property type="project" value="UniProtKB-ARBA"/>
</dbReference>
<protein>
    <submittedName>
        <fullName evidence="10">Methyl-accepting chemotaxis protein</fullName>
    </submittedName>
</protein>
<dbReference type="Proteomes" id="UP000237466">
    <property type="component" value="Unassembled WGS sequence"/>
</dbReference>
<accession>A0A2S3R384</accession>
<dbReference type="PANTHER" id="PTHR32089">
    <property type="entry name" value="METHYL-ACCEPTING CHEMOTAXIS PROTEIN MCPB"/>
    <property type="match status" value="1"/>
</dbReference>
<keyword evidence="2" id="KW-1003">Cell membrane</keyword>
<dbReference type="RefSeq" id="WP_103200294.1">
    <property type="nucleotide sequence ID" value="NZ_JASMUA010000005.1"/>
</dbReference>
<organism evidence="10 11">
    <name type="scientific">Vibrio vulnificus</name>
    <dbReference type="NCBI Taxonomy" id="672"/>
    <lineage>
        <taxon>Bacteria</taxon>
        <taxon>Pseudomonadati</taxon>
        <taxon>Pseudomonadota</taxon>
        <taxon>Gammaproteobacteria</taxon>
        <taxon>Vibrionales</taxon>
        <taxon>Vibrionaceae</taxon>
        <taxon>Vibrio</taxon>
    </lineage>
</organism>
<dbReference type="SMART" id="SM00283">
    <property type="entry name" value="MA"/>
    <property type="match status" value="1"/>
</dbReference>
<dbReference type="Pfam" id="PF00015">
    <property type="entry name" value="MCPsignal"/>
    <property type="match status" value="1"/>
</dbReference>
<dbReference type="InterPro" id="IPR003660">
    <property type="entry name" value="HAMP_dom"/>
</dbReference>
<dbReference type="InterPro" id="IPR004089">
    <property type="entry name" value="MCPsignal_dom"/>
</dbReference>
<comment type="similarity">
    <text evidence="4">Belongs to the methyl-accepting chemotaxis (MCP) protein family.</text>
</comment>
<keyword evidence="6" id="KW-0175">Coiled coil</keyword>
<comment type="subcellular location">
    <subcellularLocation>
        <location evidence="1">Cell inner membrane</location>
        <topology evidence="1">Multi-pass membrane protein</topology>
    </subcellularLocation>
</comment>